<keyword evidence="3" id="KW-1185">Reference proteome</keyword>
<reference evidence="2 3" key="1">
    <citation type="submission" date="2023-07" db="EMBL/GenBank/DDBJ databases">
        <title>Sorghum-associated microbial communities from plants grown in Nebraska, USA.</title>
        <authorList>
            <person name="Schachtman D."/>
        </authorList>
    </citation>
    <scope>NUCLEOTIDE SEQUENCE [LARGE SCALE GENOMIC DNA]</scope>
    <source>
        <strain evidence="2 3">CC482</strain>
    </source>
</reference>
<proteinExistence type="predicted"/>
<evidence type="ECO:0000256" key="1">
    <source>
        <dbReference type="SAM" id="MobiDB-lite"/>
    </source>
</evidence>
<protein>
    <submittedName>
        <fullName evidence="2">Uncharacterized protein</fullName>
    </submittedName>
</protein>
<evidence type="ECO:0000313" key="2">
    <source>
        <dbReference type="EMBL" id="MDQ0111027.1"/>
    </source>
</evidence>
<gene>
    <name evidence="2" type="ORF">J2T15_000443</name>
</gene>
<comment type="caution">
    <text evidence="2">The sequence shown here is derived from an EMBL/GenBank/DDBJ whole genome shotgun (WGS) entry which is preliminary data.</text>
</comment>
<evidence type="ECO:0000313" key="3">
    <source>
        <dbReference type="Proteomes" id="UP001229346"/>
    </source>
</evidence>
<organism evidence="2 3">
    <name type="scientific">Paenibacillus harenae</name>
    <dbReference type="NCBI Taxonomy" id="306543"/>
    <lineage>
        <taxon>Bacteria</taxon>
        <taxon>Bacillati</taxon>
        <taxon>Bacillota</taxon>
        <taxon>Bacilli</taxon>
        <taxon>Bacillales</taxon>
        <taxon>Paenibacillaceae</taxon>
        <taxon>Paenibacillus</taxon>
    </lineage>
</organism>
<sequence>MLEEVKESYGHTNAEAEETVTGQLTKRFMDVLASEDDRVYRKSTGEKTKTTAVMQFHEGLK</sequence>
<feature type="region of interest" description="Disordered" evidence="1">
    <location>
        <begin position="1"/>
        <end position="21"/>
    </location>
</feature>
<dbReference type="Proteomes" id="UP001229346">
    <property type="component" value="Unassembled WGS sequence"/>
</dbReference>
<dbReference type="RefSeq" id="WP_307200606.1">
    <property type="nucleotide sequence ID" value="NZ_JAUSSU010000001.1"/>
</dbReference>
<accession>A0ABT9TVA9</accession>
<name>A0ABT9TVA9_PAEHA</name>
<dbReference type="EMBL" id="JAUSSU010000001">
    <property type="protein sequence ID" value="MDQ0111027.1"/>
    <property type="molecule type" value="Genomic_DNA"/>
</dbReference>